<keyword evidence="7" id="KW-1185">Reference proteome</keyword>
<feature type="domain" description="Rieske" evidence="5">
    <location>
        <begin position="1"/>
        <end position="80"/>
    </location>
</feature>
<dbReference type="GO" id="GO:0051537">
    <property type="term" value="F:2 iron, 2 sulfur cluster binding"/>
    <property type="evidence" value="ECO:0007669"/>
    <property type="project" value="UniProtKB-KW"/>
</dbReference>
<dbReference type="RefSeq" id="WP_068688070.1">
    <property type="nucleotide sequence ID" value="NZ_CP063196.1"/>
</dbReference>
<dbReference type="GO" id="GO:0046872">
    <property type="term" value="F:metal ion binding"/>
    <property type="evidence" value="ECO:0007669"/>
    <property type="project" value="UniProtKB-KW"/>
</dbReference>
<dbReference type="InterPro" id="IPR017941">
    <property type="entry name" value="Rieske_2Fe-2S"/>
</dbReference>
<gene>
    <name evidence="6" type="ORF">NI17_017320</name>
</gene>
<dbReference type="GO" id="GO:0016705">
    <property type="term" value="F:oxidoreductase activity, acting on paired donors, with incorporation or reduction of molecular oxygen"/>
    <property type="evidence" value="ECO:0007669"/>
    <property type="project" value="UniProtKB-ARBA"/>
</dbReference>
<evidence type="ECO:0000259" key="5">
    <source>
        <dbReference type="PROSITE" id="PS51296"/>
    </source>
</evidence>
<sequence length="106" mass="11566">MSGQADGPVVRQVTEDLVLIEVAGRRILAEAHCPHRRGLLRFGHVDGRTLRIRCPLHQSTFDIRDGRRLAGPRCDPLRIVVDLSEADAEKTGADAAVVPVGQKGRP</sequence>
<dbReference type="InterPro" id="IPR036922">
    <property type="entry name" value="Rieske_2Fe-2S_sf"/>
</dbReference>
<dbReference type="GO" id="GO:0004497">
    <property type="term" value="F:monooxygenase activity"/>
    <property type="evidence" value="ECO:0007669"/>
    <property type="project" value="UniProtKB-ARBA"/>
</dbReference>
<evidence type="ECO:0000256" key="3">
    <source>
        <dbReference type="ARBA" id="ARBA00023004"/>
    </source>
</evidence>
<dbReference type="Gene3D" id="2.102.10.10">
    <property type="entry name" value="Rieske [2Fe-2S] iron-sulphur domain"/>
    <property type="match status" value="1"/>
</dbReference>
<dbReference type="EMBL" id="CP063196">
    <property type="protein sequence ID" value="UOE18564.1"/>
    <property type="molecule type" value="Genomic_DNA"/>
</dbReference>
<keyword evidence="1" id="KW-0001">2Fe-2S</keyword>
<organism evidence="6 7">
    <name type="scientific">Thermobifida halotolerans</name>
    <dbReference type="NCBI Taxonomy" id="483545"/>
    <lineage>
        <taxon>Bacteria</taxon>
        <taxon>Bacillati</taxon>
        <taxon>Actinomycetota</taxon>
        <taxon>Actinomycetes</taxon>
        <taxon>Streptosporangiales</taxon>
        <taxon>Nocardiopsidaceae</taxon>
        <taxon>Thermobifida</taxon>
    </lineage>
</organism>
<evidence type="ECO:0000256" key="4">
    <source>
        <dbReference type="ARBA" id="ARBA00023014"/>
    </source>
</evidence>
<accession>A0AA97LV03</accession>
<dbReference type="Proteomes" id="UP000265719">
    <property type="component" value="Chromosome"/>
</dbReference>
<evidence type="ECO:0000313" key="6">
    <source>
        <dbReference type="EMBL" id="UOE18564.1"/>
    </source>
</evidence>
<keyword evidence="2" id="KW-0479">Metal-binding</keyword>
<proteinExistence type="predicted"/>
<dbReference type="SUPFAM" id="SSF50022">
    <property type="entry name" value="ISP domain"/>
    <property type="match status" value="1"/>
</dbReference>
<dbReference type="KEGG" id="thao:NI17_017320"/>
<evidence type="ECO:0000256" key="2">
    <source>
        <dbReference type="ARBA" id="ARBA00022723"/>
    </source>
</evidence>
<dbReference type="Pfam" id="PF00355">
    <property type="entry name" value="Rieske"/>
    <property type="match status" value="1"/>
</dbReference>
<keyword evidence="4" id="KW-0411">Iron-sulfur</keyword>
<dbReference type="PROSITE" id="PS51296">
    <property type="entry name" value="RIESKE"/>
    <property type="match status" value="1"/>
</dbReference>
<protein>
    <submittedName>
        <fullName evidence="6">Rieske (2Fe-2S) protein</fullName>
    </submittedName>
</protein>
<name>A0AA97LV03_9ACTN</name>
<dbReference type="AlphaFoldDB" id="A0AA97LV03"/>
<evidence type="ECO:0000313" key="7">
    <source>
        <dbReference type="Proteomes" id="UP000265719"/>
    </source>
</evidence>
<reference evidence="6" key="1">
    <citation type="submission" date="2020-10" db="EMBL/GenBank/DDBJ databases">
        <title>De novo genome project of the cellulose decomposer Thermobifida halotolerans type strain.</title>
        <authorList>
            <person name="Nagy I."/>
            <person name="Horvath B."/>
            <person name="Kukolya J."/>
            <person name="Nagy I."/>
            <person name="Orsini M."/>
        </authorList>
    </citation>
    <scope>NUCLEOTIDE SEQUENCE</scope>
    <source>
        <strain evidence="6">DSM 44931</strain>
    </source>
</reference>
<keyword evidence="3" id="KW-0408">Iron</keyword>
<dbReference type="CDD" id="cd03467">
    <property type="entry name" value="Rieske"/>
    <property type="match status" value="1"/>
</dbReference>
<evidence type="ECO:0000256" key="1">
    <source>
        <dbReference type="ARBA" id="ARBA00022714"/>
    </source>
</evidence>